<feature type="domain" description="SLH" evidence="3">
    <location>
        <begin position="25"/>
        <end position="88"/>
    </location>
</feature>
<gene>
    <name evidence="4" type="ORF">WMO64_15670</name>
</gene>
<keyword evidence="2" id="KW-0732">Signal</keyword>
<feature type="chain" id="PRO_5047064755" evidence="2">
    <location>
        <begin position="27"/>
        <end position="782"/>
    </location>
</feature>
<feature type="domain" description="SLH" evidence="3">
    <location>
        <begin position="165"/>
        <end position="228"/>
    </location>
</feature>
<dbReference type="InterPro" id="IPR051465">
    <property type="entry name" value="Cell_Envelope_Struct_Comp"/>
</dbReference>
<dbReference type="PROSITE" id="PS51272">
    <property type="entry name" value="SLH"/>
    <property type="match status" value="2"/>
</dbReference>
<accession>A0ABV1EC41</accession>
<reference evidence="4 5" key="1">
    <citation type="submission" date="2024-03" db="EMBL/GenBank/DDBJ databases">
        <title>Human intestinal bacterial collection.</title>
        <authorList>
            <person name="Pauvert C."/>
            <person name="Hitch T.C.A."/>
            <person name="Clavel T."/>
        </authorList>
    </citation>
    <scope>NUCLEOTIDE SEQUENCE [LARGE SCALE GENOMIC DNA]</scope>
    <source>
        <strain evidence="4 5">CLA-AP-H29</strain>
    </source>
</reference>
<comment type="caution">
    <text evidence="4">The sequence shown here is derived from an EMBL/GenBank/DDBJ whole genome shotgun (WGS) entry which is preliminary data.</text>
</comment>
<dbReference type="Pfam" id="PF00395">
    <property type="entry name" value="SLH"/>
    <property type="match status" value="2"/>
</dbReference>
<dbReference type="PANTHER" id="PTHR43308">
    <property type="entry name" value="OUTER MEMBRANE PROTEIN ALPHA-RELATED"/>
    <property type="match status" value="1"/>
</dbReference>
<proteinExistence type="predicted"/>
<protein>
    <submittedName>
        <fullName evidence="4">S-layer homology domain-containing protein</fullName>
    </submittedName>
</protein>
<name>A0ABV1EC41_9FIRM</name>
<keyword evidence="5" id="KW-1185">Reference proteome</keyword>
<keyword evidence="1" id="KW-0677">Repeat</keyword>
<dbReference type="EMBL" id="JBBMFK010000035">
    <property type="protein sequence ID" value="MEQ2444892.1"/>
    <property type="molecule type" value="Genomic_DNA"/>
</dbReference>
<dbReference type="InterPro" id="IPR001119">
    <property type="entry name" value="SLH_dom"/>
</dbReference>
<evidence type="ECO:0000313" key="4">
    <source>
        <dbReference type="EMBL" id="MEQ2444892.1"/>
    </source>
</evidence>
<evidence type="ECO:0000313" key="5">
    <source>
        <dbReference type="Proteomes" id="UP001464378"/>
    </source>
</evidence>
<evidence type="ECO:0000259" key="3">
    <source>
        <dbReference type="PROSITE" id="PS51272"/>
    </source>
</evidence>
<organism evidence="4 5">
    <name type="scientific">Pseudoflavonifractor intestinihominis</name>
    <dbReference type="NCBI Taxonomy" id="3133171"/>
    <lineage>
        <taxon>Bacteria</taxon>
        <taxon>Bacillati</taxon>
        <taxon>Bacillota</taxon>
        <taxon>Clostridia</taxon>
        <taxon>Eubacteriales</taxon>
        <taxon>Oscillospiraceae</taxon>
        <taxon>Pseudoflavonifractor</taxon>
    </lineage>
</organism>
<dbReference type="PANTHER" id="PTHR43308:SF5">
    <property type="entry name" value="S-LAYER PROTEIN _ PEPTIDOGLYCAN ENDO-BETA-N-ACETYLGLUCOSAMINIDASE"/>
    <property type="match status" value="1"/>
</dbReference>
<dbReference type="RefSeq" id="WP_349232581.1">
    <property type="nucleotide sequence ID" value="NZ_JBBMFK010000035.1"/>
</dbReference>
<dbReference type="Proteomes" id="UP001464378">
    <property type="component" value="Unassembled WGS sequence"/>
</dbReference>
<evidence type="ECO:0000256" key="2">
    <source>
        <dbReference type="SAM" id="SignalP"/>
    </source>
</evidence>
<evidence type="ECO:0000256" key="1">
    <source>
        <dbReference type="ARBA" id="ARBA00022737"/>
    </source>
</evidence>
<sequence>MKRNRLLSGALALALVLSLTTVPAFAATFPDVPAGYWAESYINDMAAQGVFKGYDNGEFRPKNELQGSEALALCARIAVETDLRTQIGKDRASEISAIMGDQQSWFRDEYATCLEAGILSYTELKGLYDSGALDNGRTITKEDFALYLVRAMQLDSMAEHLSSYTLTFTDKADITPGREPYIYLLNTYGIITGTDQNQFQPKSTVTREVAATMLSRAIAFMKERGTSVELPNYTDYEWQAGTIVSATSSSKNVLLLTLNSDLSGSYTISLPADTPIYENSMLVDSALLQTGTYARVCYDEDGTPMAVRLSGKLDTVAGTVVGVSDSGILLNVNGTSLTLPYDRFTEVQVGQKVGGYELIDPEAGYTTAVCRVDQQDHLAAVQLSGGTRKAEGLITAVETQASGGSVLTISGFDGQQERLTVPAGTAITANGLAVTAMNTSYVGSYVSLRVSNDNGNVTTAAVDTVTQYIQGAVKSVGSARGVSNVTITDLKTNKATTYNFAASAVVTYNGKTAAVSDVQKEWFVTVRLSGGEVAMLAGYPGSTVTSGTITDISYPAGTTTEVISVTTADGRVVPFQIDLSDPPQIRRSEKPSTIDKLRTGDAVTVTVRYNAVTLIDSVPQSANVSGTITRKSEDTSGVTIEVELDNNGGTVTYAITSGVSVSQDGKLISMYDLRVGYHVAMVTNGDTVASIEVDKTTTSSSQLNGTVIYVNTSDRTITFRADDGTGNGSVIQVSAPSGTVMQEATGGSFSLGSLKTGDSLNIYGGYTSSGEFKASIIIRTAK</sequence>
<feature type="signal peptide" evidence="2">
    <location>
        <begin position="1"/>
        <end position="26"/>
    </location>
</feature>